<dbReference type="Gene3D" id="1.20.140.10">
    <property type="entry name" value="Butyryl-CoA Dehydrogenase, subunit A, domain 3"/>
    <property type="match status" value="1"/>
</dbReference>
<dbReference type="EMBL" id="MK071989">
    <property type="protein sequence ID" value="AYV76683.1"/>
    <property type="molecule type" value="Genomic_DNA"/>
</dbReference>
<dbReference type="GO" id="GO:0033540">
    <property type="term" value="P:fatty acid beta-oxidation using acyl-CoA oxidase"/>
    <property type="evidence" value="ECO:0007669"/>
    <property type="project" value="TreeGrafter"/>
</dbReference>
<dbReference type="PANTHER" id="PTHR10909">
    <property type="entry name" value="ELECTRON TRANSPORT OXIDOREDUCTASE"/>
    <property type="match status" value="1"/>
</dbReference>
<dbReference type="GO" id="GO:0003997">
    <property type="term" value="F:acyl-CoA oxidase activity"/>
    <property type="evidence" value="ECO:0007669"/>
    <property type="project" value="InterPro"/>
</dbReference>
<accession>A0A3G4ZSV9</accession>
<evidence type="ECO:0000313" key="1">
    <source>
        <dbReference type="EMBL" id="AYV76683.1"/>
    </source>
</evidence>
<reference evidence="1" key="1">
    <citation type="submission" date="2018-10" db="EMBL/GenBank/DDBJ databases">
        <title>Hidden diversity of soil giant viruses.</title>
        <authorList>
            <person name="Schulz F."/>
            <person name="Alteio L."/>
            <person name="Goudeau D."/>
            <person name="Ryan E.M."/>
            <person name="Malmstrom R.R."/>
            <person name="Blanchard J."/>
            <person name="Woyke T."/>
        </authorList>
    </citation>
    <scope>NUCLEOTIDE SEQUENCE</scope>
    <source>
        <strain evidence="1">TEV1</strain>
    </source>
</reference>
<protein>
    <submittedName>
        <fullName evidence="1">Acyl-coenzyme A oxidase-like protein</fullName>
    </submittedName>
</protein>
<dbReference type="InterPro" id="IPR046373">
    <property type="entry name" value="Acyl-CoA_Oxase/DH_mid-dom_sf"/>
</dbReference>
<name>A0A3G4ZSV9_9VIRU</name>
<dbReference type="Gene3D" id="2.40.110.10">
    <property type="entry name" value="Butyryl-CoA Dehydrogenase, subunit A, domain 2"/>
    <property type="match status" value="1"/>
</dbReference>
<sequence>MSFGAYLSKLPHGENYKETTEQLNKIIKGEYLLYSDIENDPEKFFDCHRQFAVNKQHSLGIKFTVQYNLFGGTIMFLGNDTQRKFLFDSQKNGILGCFALTEKSAGVMSGFVVNTEAKYIPESNSFLLNSINREHSKTWISQGLSAQYSVVIANLIINNINKGPHAFLIRMDLEGIQIKDMGLKTDLNALDNAEIYFDNVKIDYDCLLSRFTSIVDNEYKLDGLSKYSFITIAQKLLTGRFCIGDSMITYFNKLMGEVEANLLQREIYLTNDNKMKLAELPHIRDKLIDVKKNVDEIIKFNNYVRSRLVNYMKTKQPVPADLIELISITKIASTEISTNESLHFRQLVGSQALMKSSGLGSNLDVMYCSQFAEGDNKILKQKITRDWLSSIKKNPKKFFKVPSFWGKIYMLMLLVKMWFNPSVKTWMENYKSINSFADIIVNNEIKKTRSNL</sequence>
<proteinExistence type="predicted"/>
<dbReference type="SUPFAM" id="SSF47203">
    <property type="entry name" value="Acyl-CoA dehydrogenase C-terminal domain-like"/>
    <property type="match status" value="1"/>
</dbReference>
<dbReference type="PANTHER" id="PTHR10909:SF382">
    <property type="entry name" value="ACYL-COENZYME A OXIDASE"/>
    <property type="match status" value="1"/>
</dbReference>
<dbReference type="SUPFAM" id="SSF56645">
    <property type="entry name" value="Acyl-CoA dehydrogenase NM domain-like"/>
    <property type="match status" value="1"/>
</dbReference>
<gene>
    <name evidence="1" type="ORF">Terrestrivirus11_24</name>
</gene>
<dbReference type="GO" id="GO:0005504">
    <property type="term" value="F:fatty acid binding"/>
    <property type="evidence" value="ECO:0007669"/>
    <property type="project" value="TreeGrafter"/>
</dbReference>
<dbReference type="InterPro" id="IPR036250">
    <property type="entry name" value="AcylCo_DH-like_C"/>
</dbReference>
<organism evidence="1">
    <name type="scientific">Terrestrivirus sp</name>
    <dbReference type="NCBI Taxonomy" id="2487775"/>
    <lineage>
        <taxon>Viruses</taxon>
        <taxon>Varidnaviria</taxon>
        <taxon>Bamfordvirae</taxon>
        <taxon>Nucleocytoviricota</taxon>
        <taxon>Megaviricetes</taxon>
        <taxon>Imitervirales</taxon>
        <taxon>Mimiviridae</taxon>
        <taxon>Klosneuvirinae</taxon>
    </lineage>
</organism>
<dbReference type="GO" id="GO:0055088">
    <property type="term" value="P:lipid homeostasis"/>
    <property type="evidence" value="ECO:0007669"/>
    <property type="project" value="TreeGrafter"/>
</dbReference>
<dbReference type="InterPro" id="IPR012258">
    <property type="entry name" value="Acyl-CoA_oxidase"/>
</dbReference>
<dbReference type="GO" id="GO:0071949">
    <property type="term" value="F:FAD binding"/>
    <property type="evidence" value="ECO:0007669"/>
    <property type="project" value="InterPro"/>
</dbReference>
<dbReference type="InterPro" id="IPR009100">
    <property type="entry name" value="AcylCoA_DH/oxidase_NM_dom_sf"/>
</dbReference>